<evidence type="ECO:0000313" key="5">
    <source>
        <dbReference type="WBParaSite" id="PSAMB.scaffold7873size6964.g30653.t1"/>
    </source>
</evidence>
<keyword evidence="2" id="KW-0472">Membrane</keyword>
<accession>A0A914XEC4</accession>
<keyword evidence="2" id="KW-1133">Transmembrane helix</keyword>
<evidence type="ECO:0000256" key="2">
    <source>
        <dbReference type="SAM" id="Phobius"/>
    </source>
</evidence>
<feature type="chain" id="PRO_5036862671" evidence="3">
    <location>
        <begin position="19"/>
        <end position="417"/>
    </location>
</feature>
<evidence type="ECO:0000256" key="1">
    <source>
        <dbReference type="SAM" id="MobiDB-lite"/>
    </source>
</evidence>
<keyword evidence="2" id="KW-0812">Transmembrane</keyword>
<dbReference type="AlphaFoldDB" id="A0A914XEC4"/>
<feature type="compositionally biased region" description="Basic and acidic residues" evidence="1">
    <location>
        <begin position="46"/>
        <end position="58"/>
    </location>
</feature>
<keyword evidence="4" id="KW-1185">Reference proteome</keyword>
<name>A0A914XEC4_9BILA</name>
<dbReference type="Proteomes" id="UP000887566">
    <property type="component" value="Unplaced"/>
</dbReference>
<evidence type="ECO:0000313" key="4">
    <source>
        <dbReference type="Proteomes" id="UP000887566"/>
    </source>
</evidence>
<protein>
    <submittedName>
        <fullName evidence="5">Uncharacterized protein</fullName>
    </submittedName>
</protein>
<reference evidence="5" key="1">
    <citation type="submission" date="2022-11" db="UniProtKB">
        <authorList>
            <consortium name="WormBaseParasite"/>
        </authorList>
    </citation>
    <scope>IDENTIFICATION</scope>
</reference>
<feature type="signal peptide" evidence="3">
    <location>
        <begin position="1"/>
        <end position="18"/>
    </location>
</feature>
<feature type="transmembrane region" description="Helical" evidence="2">
    <location>
        <begin position="386"/>
        <end position="408"/>
    </location>
</feature>
<evidence type="ECO:0000256" key="3">
    <source>
        <dbReference type="SAM" id="SignalP"/>
    </source>
</evidence>
<keyword evidence="3" id="KW-0732">Signal</keyword>
<feature type="region of interest" description="Disordered" evidence="1">
    <location>
        <begin position="42"/>
        <end position="101"/>
    </location>
</feature>
<sequence>MFSSSLLLATTLIASTLAVPVPLQPLPSSNKTKPINIRINAAFSSSERRSSRDADADHPTLSPTSNITHAPSPFPSPSPSQQKNTKKKVSTKLRAPTPRETDEALIRVATEIQEKASQGQLLLLICKAQCYQQQGQTIAILHDYMSEMNITDPDHIINYYYYFAPDSASQFSIQTLPWPTKFPAFMYIVADRAFQYVGDTMDHDAFKAWLVERHQSTSMELSADGAALNDILDNAALCDGRKWLLLLQDQLVCPMHHWDNIARSLADVANLSIAHIPLHTIMRLQNQWMPEAEAKVIIEQRLPTVDLTGPCAHVLLLQNNAYIRYNGYVTTDSPGHVRRFAIQSHNDWCNGDGWPWRPIYESLSDIELEYFTEEGSIDRLKRKTSYVVIGATGGIAVILLAISIFWGLNSSSFAVSK</sequence>
<organism evidence="4 5">
    <name type="scientific">Plectus sambesii</name>
    <dbReference type="NCBI Taxonomy" id="2011161"/>
    <lineage>
        <taxon>Eukaryota</taxon>
        <taxon>Metazoa</taxon>
        <taxon>Ecdysozoa</taxon>
        <taxon>Nematoda</taxon>
        <taxon>Chromadorea</taxon>
        <taxon>Plectida</taxon>
        <taxon>Plectina</taxon>
        <taxon>Plectoidea</taxon>
        <taxon>Plectidae</taxon>
        <taxon>Plectus</taxon>
    </lineage>
</organism>
<dbReference type="WBParaSite" id="PSAMB.scaffold7873size6964.g30653.t1">
    <property type="protein sequence ID" value="PSAMB.scaffold7873size6964.g30653.t1"/>
    <property type="gene ID" value="PSAMB.scaffold7873size6964.g30653"/>
</dbReference>
<proteinExistence type="predicted"/>